<evidence type="ECO:0000259" key="1">
    <source>
        <dbReference type="Pfam" id="PF01261"/>
    </source>
</evidence>
<protein>
    <submittedName>
        <fullName evidence="2">Sugar phosphate isomerase/epimerase family protein</fullName>
    </submittedName>
</protein>
<dbReference type="InterPro" id="IPR013022">
    <property type="entry name" value="Xyl_isomerase-like_TIM-brl"/>
</dbReference>
<accession>A0ABZ1BUY9</accession>
<dbReference type="InterPro" id="IPR036237">
    <property type="entry name" value="Xyl_isomerase-like_sf"/>
</dbReference>
<dbReference type="RefSeq" id="WP_324715850.1">
    <property type="nucleotide sequence ID" value="NZ_CP141615.1"/>
</dbReference>
<dbReference type="EMBL" id="CP141615">
    <property type="protein sequence ID" value="WRP16577.1"/>
    <property type="molecule type" value="Genomic_DNA"/>
</dbReference>
<keyword evidence="3" id="KW-1185">Reference proteome</keyword>
<evidence type="ECO:0000313" key="2">
    <source>
        <dbReference type="EMBL" id="WRP16577.1"/>
    </source>
</evidence>
<dbReference type="InterPro" id="IPR050312">
    <property type="entry name" value="IolE/XylAMocC-like"/>
</dbReference>
<feature type="domain" description="Xylose isomerase-like TIM barrel" evidence="1">
    <location>
        <begin position="21"/>
        <end position="264"/>
    </location>
</feature>
<proteinExistence type="predicted"/>
<keyword evidence="2" id="KW-0413">Isomerase</keyword>
<dbReference type="PANTHER" id="PTHR12110">
    <property type="entry name" value="HYDROXYPYRUVATE ISOMERASE"/>
    <property type="match status" value="1"/>
</dbReference>
<evidence type="ECO:0000313" key="3">
    <source>
        <dbReference type="Proteomes" id="UP001332192"/>
    </source>
</evidence>
<dbReference type="GO" id="GO:0016853">
    <property type="term" value="F:isomerase activity"/>
    <property type="evidence" value="ECO:0007669"/>
    <property type="project" value="UniProtKB-KW"/>
</dbReference>
<dbReference type="SUPFAM" id="SSF51658">
    <property type="entry name" value="Xylose isomerase-like"/>
    <property type="match status" value="1"/>
</dbReference>
<name>A0ABZ1BUY9_9FIRM</name>
<dbReference type="Pfam" id="PF01261">
    <property type="entry name" value="AP_endonuc_2"/>
    <property type="match status" value="1"/>
</dbReference>
<dbReference type="Gene3D" id="3.20.20.150">
    <property type="entry name" value="Divalent-metal-dependent TIM barrel enzymes"/>
    <property type="match status" value="1"/>
</dbReference>
<sequence>MRYSVCSIIMAEHGPEEAAELAGRYGYDGIEWRVHPGGHFAPVELPAAASRMRRLAEDHGLEIPALAAYVELGALGEGEEQALEELARVAEAAELAGARLFRVWAPAYDGSTPYGTLFDRARRGLEKAEAAARRHGVKAAVEIHLGGITPSAGLARRLVEGFDPAHVGLIHDPANLIYEGFENWRMGLELIGEYLAHVHVKNAAWLRGPDGRWRCESAPLAQGQVEWPAVAAELRRAGYDGWLSLEDFSGQPVEDRLRSGIAFLHHLGG</sequence>
<reference evidence="2 3" key="1">
    <citation type="journal article" date="2024" name="Front. Microbiol.">
        <title>Novel thermophilic genera Geochorda gen. nov. and Carboxydochorda gen. nov. from the deep terrestrial subsurface reveal the ecophysiological diversity in the class Limnochordia.</title>
        <authorList>
            <person name="Karnachuk O.V."/>
            <person name="Lukina A.P."/>
            <person name="Avakyan M.R."/>
            <person name="Kadnikov V.V."/>
            <person name="Begmatov S."/>
            <person name="Beletsky A.V."/>
            <person name="Vlasova K.G."/>
            <person name="Novikov A.A."/>
            <person name="Shcherbakova V.A."/>
            <person name="Mardanov A.V."/>
            <person name="Ravin N.V."/>
        </authorList>
    </citation>
    <scope>NUCLEOTIDE SEQUENCE [LARGE SCALE GENOMIC DNA]</scope>
    <source>
        <strain evidence="2 3">L945</strain>
    </source>
</reference>
<dbReference type="Proteomes" id="UP001332192">
    <property type="component" value="Chromosome"/>
</dbReference>
<organism evidence="2 3">
    <name type="scientific">Carboxydichorda subterranea</name>
    <dbReference type="NCBI Taxonomy" id="3109565"/>
    <lineage>
        <taxon>Bacteria</taxon>
        <taxon>Bacillati</taxon>
        <taxon>Bacillota</taxon>
        <taxon>Limnochordia</taxon>
        <taxon>Limnochordales</taxon>
        <taxon>Geochordaceae</taxon>
        <taxon>Carboxydichorda</taxon>
    </lineage>
</organism>
<gene>
    <name evidence="2" type="ORF">U7230_10795</name>
</gene>